<dbReference type="Proteomes" id="UP001286456">
    <property type="component" value="Unassembled WGS sequence"/>
</dbReference>
<evidence type="ECO:0000313" key="4">
    <source>
        <dbReference type="Proteomes" id="UP001286456"/>
    </source>
</evidence>
<keyword evidence="4" id="KW-1185">Reference proteome</keyword>
<dbReference type="SUPFAM" id="SSF51905">
    <property type="entry name" value="FAD/NAD(P)-binding domain"/>
    <property type="match status" value="1"/>
</dbReference>
<feature type="compositionally biased region" description="Basic and acidic residues" evidence="1">
    <location>
        <begin position="54"/>
        <end position="67"/>
    </location>
</feature>
<dbReference type="InterPro" id="IPR023753">
    <property type="entry name" value="FAD/NAD-binding_dom"/>
</dbReference>
<dbReference type="PRINTS" id="PR00411">
    <property type="entry name" value="PNDRDTASEI"/>
</dbReference>
<organism evidence="3 4">
    <name type="scientific">Cercophora scortea</name>
    <dbReference type="NCBI Taxonomy" id="314031"/>
    <lineage>
        <taxon>Eukaryota</taxon>
        <taxon>Fungi</taxon>
        <taxon>Dikarya</taxon>
        <taxon>Ascomycota</taxon>
        <taxon>Pezizomycotina</taxon>
        <taxon>Sordariomycetes</taxon>
        <taxon>Sordariomycetidae</taxon>
        <taxon>Sordariales</taxon>
        <taxon>Lasiosphaeriaceae</taxon>
        <taxon>Cercophora</taxon>
    </lineage>
</organism>
<evidence type="ECO:0000313" key="3">
    <source>
        <dbReference type="EMBL" id="KAK3320356.1"/>
    </source>
</evidence>
<dbReference type="GO" id="GO:0004174">
    <property type="term" value="F:electron-transferring-flavoprotein dehydrogenase activity"/>
    <property type="evidence" value="ECO:0007669"/>
    <property type="project" value="TreeGrafter"/>
</dbReference>
<dbReference type="InterPro" id="IPR036188">
    <property type="entry name" value="FAD/NAD-bd_sf"/>
</dbReference>
<accession>A0AAE0M5N5</accession>
<dbReference type="AlphaFoldDB" id="A0AAE0M5N5"/>
<sequence>MGSMFDSVAIDATTASGPIKILVIGGSYGGLSAALNLQDLCRGLAPRCGPAPEKGTEQGEPKPEKPTSKIAIEITIIDERDGFYHLIGSPLALADEPYAAKAWVKYADIPALANNNITVLQGTVHSITPRTKTATLISRDPTGQTSTQTRVLAYDYLVAATGLRRVWPVVPQSLSRKQYMLEAGNHIRACAGAKHGVVVVGGGAVGIEMTAELKTVMPHVAITLVHSRDKLLSAEPLDDETQDTALRLVREAGVEVRLSCRLDRTEEIVDEDGDKCLRLWFAGGESMVGDHVVMAVSRSVPSTSYLPREVLDEAGYVKIQASLAFPVSDVPNAADHFAIGDLVRWSGIKRCGGAMHMGYCAANNIYQLIRQRRDGTTPVWAELAEIPPMIGLAVGKKAVAYWPQAGTTSGEDVMKAFFGDDLGFTICWNHLGLGGDRKVATA</sequence>
<protein>
    <recommendedName>
        <fullName evidence="2">FAD/NAD(P)-binding domain-containing protein</fullName>
    </recommendedName>
</protein>
<dbReference type="PRINTS" id="PR00368">
    <property type="entry name" value="FADPNR"/>
</dbReference>
<dbReference type="GO" id="GO:0050660">
    <property type="term" value="F:flavin adenine dinucleotide binding"/>
    <property type="evidence" value="ECO:0007669"/>
    <property type="project" value="TreeGrafter"/>
</dbReference>
<dbReference type="EMBL" id="JAUEPO010000006">
    <property type="protein sequence ID" value="KAK3320356.1"/>
    <property type="molecule type" value="Genomic_DNA"/>
</dbReference>
<reference evidence="3" key="1">
    <citation type="journal article" date="2023" name="Mol. Phylogenet. Evol.">
        <title>Genome-scale phylogeny and comparative genomics of the fungal order Sordariales.</title>
        <authorList>
            <person name="Hensen N."/>
            <person name="Bonometti L."/>
            <person name="Westerberg I."/>
            <person name="Brannstrom I.O."/>
            <person name="Guillou S."/>
            <person name="Cros-Aarteil S."/>
            <person name="Calhoun S."/>
            <person name="Haridas S."/>
            <person name="Kuo A."/>
            <person name="Mondo S."/>
            <person name="Pangilinan J."/>
            <person name="Riley R."/>
            <person name="LaButti K."/>
            <person name="Andreopoulos B."/>
            <person name="Lipzen A."/>
            <person name="Chen C."/>
            <person name="Yan M."/>
            <person name="Daum C."/>
            <person name="Ng V."/>
            <person name="Clum A."/>
            <person name="Steindorff A."/>
            <person name="Ohm R.A."/>
            <person name="Martin F."/>
            <person name="Silar P."/>
            <person name="Natvig D.O."/>
            <person name="Lalanne C."/>
            <person name="Gautier V."/>
            <person name="Ament-Velasquez S.L."/>
            <person name="Kruys A."/>
            <person name="Hutchinson M.I."/>
            <person name="Powell A.J."/>
            <person name="Barry K."/>
            <person name="Miller A.N."/>
            <person name="Grigoriev I.V."/>
            <person name="Debuchy R."/>
            <person name="Gladieux P."/>
            <person name="Hiltunen Thoren M."/>
            <person name="Johannesson H."/>
        </authorList>
    </citation>
    <scope>NUCLEOTIDE SEQUENCE</scope>
    <source>
        <strain evidence="3">SMH4131-1</strain>
    </source>
</reference>
<dbReference type="GO" id="GO:0005737">
    <property type="term" value="C:cytoplasm"/>
    <property type="evidence" value="ECO:0007669"/>
    <property type="project" value="TreeGrafter"/>
</dbReference>
<dbReference type="PANTHER" id="PTHR43735">
    <property type="entry name" value="APOPTOSIS-INDUCING FACTOR 1"/>
    <property type="match status" value="1"/>
</dbReference>
<evidence type="ECO:0000259" key="2">
    <source>
        <dbReference type="Pfam" id="PF07992"/>
    </source>
</evidence>
<proteinExistence type="predicted"/>
<dbReference type="PANTHER" id="PTHR43735:SF24">
    <property type="entry name" value="NUCLEOTIDE-DISULPHIDE OXIDOREDUCTASE AMID-LIKE, PUTATIVE (AFU_ORTHOLOGUE AFUA_1G17180)-RELATED"/>
    <property type="match status" value="1"/>
</dbReference>
<name>A0AAE0M5N5_9PEZI</name>
<dbReference type="Pfam" id="PF07992">
    <property type="entry name" value="Pyr_redox_2"/>
    <property type="match status" value="1"/>
</dbReference>
<feature type="region of interest" description="Disordered" evidence="1">
    <location>
        <begin position="48"/>
        <end position="67"/>
    </location>
</feature>
<dbReference type="Gene3D" id="3.50.50.100">
    <property type="match status" value="1"/>
</dbReference>
<gene>
    <name evidence="3" type="ORF">B0T19DRAFT_286281</name>
</gene>
<evidence type="ECO:0000256" key="1">
    <source>
        <dbReference type="SAM" id="MobiDB-lite"/>
    </source>
</evidence>
<feature type="domain" description="FAD/NAD(P)-binding" evidence="2">
    <location>
        <begin position="20"/>
        <end position="358"/>
    </location>
</feature>
<reference evidence="3" key="2">
    <citation type="submission" date="2023-06" db="EMBL/GenBank/DDBJ databases">
        <authorList>
            <consortium name="Lawrence Berkeley National Laboratory"/>
            <person name="Haridas S."/>
            <person name="Hensen N."/>
            <person name="Bonometti L."/>
            <person name="Westerberg I."/>
            <person name="Brannstrom I.O."/>
            <person name="Guillou S."/>
            <person name="Cros-Aarteil S."/>
            <person name="Calhoun S."/>
            <person name="Kuo A."/>
            <person name="Mondo S."/>
            <person name="Pangilinan J."/>
            <person name="Riley R."/>
            <person name="Labutti K."/>
            <person name="Andreopoulos B."/>
            <person name="Lipzen A."/>
            <person name="Chen C."/>
            <person name="Yanf M."/>
            <person name="Daum C."/>
            <person name="Ng V."/>
            <person name="Clum A."/>
            <person name="Steindorff A."/>
            <person name="Ohm R."/>
            <person name="Martin F."/>
            <person name="Silar P."/>
            <person name="Natvig D."/>
            <person name="Lalanne C."/>
            <person name="Gautier V."/>
            <person name="Ament-Velasquez S.L."/>
            <person name="Kruys A."/>
            <person name="Hutchinson M.I."/>
            <person name="Powell A.J."/>
            <person name="Barry K."/>
            <person name="Miller A.N."/>
            <person name="Grigoriev I.V."/>
            <person name="Debuchy R."/>
            <person name="Gladieux P."/>
            <person name="Thoren M.H."/>
            <person name="Johannesson H."/>
        </authorList>
    </citation>
    <scope>NUCLEOTIDE SEQUENCE</scope>
    <source>
        <strain evidence="3">SMH4131-1</strain>
    </source>
</reference>
<comment type="caution">
    <text evidence="3">The sequence shown here is derived from an EMBL/GenBank/DDBJ whole genome shotgun (WGS) entry which is preliminary data.</text>
</comment>